<dbReference type="GO" id="GO:0006695">
    <property type="term" value="P:cholesterol biosynthetic process"/>
    <property type="evidence" value="ECO:0007669"/>
    <property type="project" value="TreeGrafter"/>
</dbReference>
<evidence type="ECO:0000313" key="12">
    <source>
        <dbReference type="Proteomes" id="UP000502823"/>
    </source>
</evidence>
<dbReference type="GO" id="GO:0005637">
    <property type="term" value="C:nuclear inner membrane"/>
    <property type="evidence" value="ECO:0007669"/>
    <property type="project" value="UniProtKB-SubCell"/>
</dbReference>
<keyword evidence="3" id="KW-0597">Phosphoprotein</keyword>
<feature type="transmembrane region" description="Helical" evidence="10">
    <location>
        <begin position="213"/>
        <end position="231"/>
    </location>
</feature>
<evidence type="ECO:0000256" key="2">
    <source>
        <dbReference type="ARBA" id="ARBA00005402"/>
    </source>
</evidence>
<organism evidence="11 12">
    <name type="scientific">Coptotermes formosanus</name>
    <name type="common">Formosan subterranean termite</name>
    <dbReference type="NCBI Taxonomy" id="36987"/>
    <lineage>
        <taxon>Eukaryota</taxon>
        <taxon>Metazoa</taxon>
        <taxon>Ecdysozoa</taxon>
        <taxon>Arthropoda</taxon>
        <taxon>Hexapoda</taxon>
        <taxon>Insecta</taxon>
        <taxon>Pterygota</taxon>
        <taxon>Neoptera</taxon>
        <taxon>Polyneoptera</taxon>
        <taxon>Dictyoptera</taxon>
        <taxon>Blattodea</taxon>
        <taxon>Blattoidea</taxon>
        <taxon>Termitoidae</taxon>
        <taxon>Rhinotermitidae</taxon>
        <taxon>Coptotermes</taxon>
    </lineage>
</organism>
<dbReference type="AlphaFoldDB" id="A0A6L2PEA7"/>
<dbReference type="FunFam" id="1.20.120.1630:FF:000013">
    <property type="entry name" value="Lamin-B receptor-like Protein"/>
    <property type="match status" value="1"/>
</dbReference>
<dbReference type="OrthoDB" id="5326588at2759"/>
<keyword evidence="8" id="KW-0675">Receptor</keyword>
<keyword evidence="6" id="KW-0238">DNA-binding</keyword>
<accession>A0A6L2PEA7</accession>
<dbReference type="Gene3D" id="1.20.120.1630">
    <property type="match status" value="1"/>
</dbReference>
<evidence type="ECO:0000256" key="6">
    <source>
        <dbReference type="ARBA" id="ARBA00023125"/>
    </source>
</evidence>
<dbReference type="Proteomes" id="UP000502823">
    <property type="component" value="Unassembled WGS sequence"/>
</dbReference>
<dbReference type="EMBL" id="BLKM01000078">
    <property type="protein sequence ID" value="GFG28708.1"/>
    <property type="molecule type" value="Genomic_DNA"/>
</dbReference>
<comment type="caution">
    <text evidence="11">The sequence shown here is derived from an EMBL/GenBank/DDBJ whole genome shotgun (WGS) entry which is preliminary data.</text>
</comment>
<evidence type="ECO:0000256" key="8">
    <source>
        <dbReference type="ARBA" id="ARBA00023170"/>
    </source>
</evidence>
<feature type="transmembrane region" description="Helical" evidence="10">
    <location>
        <begin position="306"/>
        <end position="323"/>
    </location>
</feature>
<dbReference type="PANTHER" id="PTHR21257:SF55">
    <property type="entry name" value="DELTA(14)-STEROL REDUCTASE LBR"/>
    <property type="match status" value="1"/>
</dbReference>
<keyword evidence="7 10" id="KW-0472">Membrane</keyword>
<feature type="transmembrane region" description="Helical" evidence="10">
    <location>
        <begin position="238"/>
        <end position="256"/>
    </location>
</feature>
<evidence type="ECO:0000256" key="4">
    <source>
        <dbReference type="ARBA" id="ARBA00022692"/>
    </source>
</evidence>
<keyword evidence="5 10" id="KW-1133">Transmembrane helix</keyword>
<evidence type="ECO:0008006" key="13">
    <source>
        <dbReference type="Google" id="ProtNLM"/>
    </source>
</evidence>
<sequence length="438" mass="49884">MLEETTGIEQLKVTAETEVNYAEKPLSKSESHDIKEFGGIFGVLLLQIISQLFLLAAHLYYPKAQYGLKDFRIPLDWKVYFDLEVAALYLGFVVLQFVLSIIPVGKLVDGLPDKLGRLQYRCNGLLSAIVTVGILGVLRYFKFAVTIIEEKYVQFFVAGLLYAFALAVVLYIRGGRAHTMVQNPYAMTGSHIYDFWMGREVNPHIGPFNVKVGLFRVGVVGLMVVNTALVLKSVEQNHGYSPTLLVAVGLQIWYALDSLWFEESFLASFEIMYEGTGYMLAVGYHMYPFIPTVITRFVLVNRFIPLYCLGVIAVINTIGYVIYRGSNLQKSEFRRNPLNPALAHLETIPTSRGKKLLVSGWWGWVRHPNYLGDIILHWSWASACGLVHPLPYVVVPLCTTVLLLHRAKRDDWRCKQRYGAAWDRYRNRVKYHVIPKVY</sequence>
<dbReference type="InParanoid" id="A0A6L2PEA7"/>
<dbReference type="GO" id="GO:0003677">
    <property type="term" value="F:DNA binding"/>
    <property type="evidence" value="ECO:0007669"/>
    <property type="project" value="UniProtKB-KW"/>
</dbReference>
<evidence type="ECO:0000256" key="7">
    <source>
        <dbReference type="ARBA" id="ARBA00023136"/>
    </source>
</evidence>
<reference evidence="12" key="1">
    <citation type="submission" date="2020-01" db="EMBL/GenBank/DDBJ databases">
        <title>Draft genome sequence of the Termite Coptotermes fromosanus.</title>
        <authorList>
            <person name="Itakura S."/>
            <person name="Yosikawa Y."/>
            <person name="Umezawa K."/>
        </authorList>
    </citation>
    <scope>NUCLEOTIDE SEQUENCE [LARGE SCALE GENOMIC DNA]</scope>
</reference>
<evidence type="ECO:0000256" key="9">
    <source>
        <dbReference type="ARBA" id="ARBA00023242"/>
    </source>
</evidence>
<evidence type="ECO:0000256" key="10">
    <source>
        <dbReference type="SAM" id="Phobius"/>
    </source>
</evidence>
<keyword evidence="9" id="KW-0539">Nucleus</keyword>
<protein>
    <recommendedName>
        <fullName evidence="13">Steroid 5-alpha reductase C-terminal domain-containing protein</fullName>
    </recommendedName>
</protein>
<feature type="transmembrane region" description="Helical" evidence="10">
    <location>
        <begin position="378"/>
        <end position="404"/>
    </location>
</feature>
<proteinExistence type="inferred from homology"/>
<dbReference type="Pfam" id="PF01222">
    <property type="entry name" value="ERG4_ERG24"/>
    <property type="match status" value="1"/>
</dbReference>
<feature type="transmembrane region" description="Helical" evidence="10">
    <location>
        <begin position="124"/>
        <end position="141"/>
    </location>
</feature>
<dbReference type="FunCoup" id="A0A6L2PEA7">
    <property type="interactions" value="499"/>
</dbReference>
<keyword evidence="4 10" id="KW-0812">Transmembrane</keyword>
<evidence type="ECO:0000256" key="3">
    <source>
        <dbReference type="ARBA" id="ARBA00022553"/>
    </source>
</evidence>
<dbReference type="GO" id="GO:0050613">
    <property type="term" value="F:Delta14-sterol reductase activity"/>
    <property type="evidence" value="ECO:0007669"/>
    <property type="project" value="TreeGrafter"/>
</dbReference>
<feature type="transmembrane region" description="Helical" evidence="10">
    <location>
        <begin position="153"/>
        <end position="172"/>
    </location>
</feature>
<gene>
    <name evidence="11" type="ORF">Cfor_05990</name>
</gene>
<evidence type="ECO:0000256" key="1">
    <source>
        <dbReference type="ARBA" id="ARBA00004473"/>
    </source>
</evidence>
<comment type="subcellular location">
    <subcellularLocation>
        <location evidence="1">Nucleus inner membrane</location>
        <topology evidence="1">Multi-pass membrane protein</topology>
    </subcellularLocation>
</comment>
<comment type="similarity">
    <text evidence="2">Belongs to the ERG4/ERG24 family.</text>
</comment>
<feature type="transmembrane region" description="Helical" evidence="10">
    <location>
        <begin position="81"/>
        <end position="104"/>
    </location>
</feature>
<feature type="transmembrane region" description="Helical" evidence="10">
    <location>
        <begin position="276"/>
        <end position="299"/>
    </location>
</feature>
<dbReference type="PANTHER" id="PTHR21257">
    <property type="entry name" value="DELTA(14)-STEROL REDUCTASE"/>
    <property type="match status" value="1"/>
</dbReference>
<evidence type="ECO:0000313" key="11">
    <source>
        <dbReference type="EMBL" id="GFG28708.1"/>
    </source>
</evidence>
<evidence type="ECO:0000256" key="5">
    <source>
        <dbReference type="ARBA" id="ARBA00022989"/>
    </source>
</evidence>
<dbReference type="InterPro" id="IPR001171">
    <property type="entry name" value="ERG24_DHCR-like"/>
</dbReference>
<feature type="transmembrane region" description="Helical" evidence="10">
    <location>
        <begin position="37"/>
        <end position="61"/>
    </location>
</feature>
<keyword evidence="12" id="KW-1185">Reference proteome</keyword>
<dbReference type="GO" id="GO:0005789">
    <property type="term" value="C:endoplasmic reticulum membrane"/>
    <property type="evidence" value="ECO:0007669"/>
    <property type="project" value="TreeGrafter"/>
</dbReference>
<name>A0A6L2PEA7_COPFO</name>